<keyword evidence="5" id="KW-1185">Reference proteome</keyword>
<dbReference type="Pfam" id="PF21783">
    <property type="entry name" value="YNCE"/>
    <property type="match status" value="1"/>
</dbReference>
<dbReference type="STRING" id="592050.SAMN05421875_12431"/>
<evidence type="ECO:0000259" key="3">
    <source>
        <dbReference type="Pfam" id="PF21783"/>
    </source>
</evidence>
<reference evidence="5" key="1">
    <citation type="submission" date="2016-10" db="EMBL/GenBank/DDBJ databases">
        <authorList>
            <person name="Varghese N."/>
            <person name="Submissions S."/>
        </authorList>
    </citation>
    <scope>NUCLEOTIDE SEQUENCE [LARGE SCALE GENOMIC DNA]</scope>
    <source>
        <strain evidence="5">DSM 25157</strain>
    </source>
</reference>
<dbReference type="AlphaFoldDB" id="A0A1H4DD76"/>
<dbReference type="InterPro" id="IPR011045">
    <property type="entry name" value="N2O_reductase_N"/>
</dbReference>
<evidence type="ECO:0000313" key="4">
    <source>
        <dbReference type="EMBL" id="SEA70793.1"/>
    </source>
</evidence>
<dbReference type="InterPro" id="IPR048433">
    <property type="entry name" value="YNCE-like_beta-prop"/>
</dbReference>
<dbReference type="EMBL" id="FNQJ01000024">
    <property type="protein sequence ID" value="SEA70793.1"/>
    <property type="molecule type" value="Genomic_DNA"/>
</dbReference>
<dbReference type="PROSITE" id="PS51257">
    <property type="entry name" value="PROKAR_LIPOPROTEIN"/>
    <property type="match status" value="1"/>
</dbReference>
<organism evidence="4 5">
    <name type="scientific">Acidovorax soli</name>
    <dbReference type="NCBI Taxonomy" id="592050"/>
    <lineage>
        <taxon>Bacteria</taxon>
        <taxon>Pseudomonadati</taxon>
        <taxon>Pseudomonadota</taxon>
        <taxon>Betaproteobacteria</taxon>
        <taxon>Burkholderiales</taxon>
        <taxon>Comamonadaceae</taxon>
        <taxon>Acidovorax</taxon>
    </lineage>
</organism>
<dbReference type="InterPro" id="IPR051200">
    <property type="entry name" value="Host-pathogen_enzymatic-act"/>
</dbReference>
<dbReference type="Proteomes" id="UP000199002">
    <property type="component" value="Unassembled WGS sequence"/>
</dbReference>
<dbReference type="InterPro" id="IPR011964">
    <property type="entry name" value="YVTN_b-propeller_repeat"/>
</dbReference>
<evidence type="ECO:0000256" key="2">
    <source>
        <dbReference type="SAM" id="SignalP"/>
    </source>
</evidence>
<feature type="chain" id="PRO_5011644978" evidence="2">
    <location>
        <begin position="28"/>
        <end position="469"/>
    </location>
</feature>
<dbReference type="PANTHER" id="PTHR47197:SF3">
    <property type="entry name" value="DIHYDRO-HEME D1 DEHYDROGENASE"/>
    <property type="match status" value="1"/>
</dbReference>
<sequence>MKDSFMHSLKPLVLATALAVACFAASAASNPGDRVYTADQNTNMVSVIDPNTNTLLGQIKLGNQRPDVLSPIYKGEINVHGLGFSPDHRTLVAIANGSNSVTFIDTATNKVKGVTYVGRSPHEAFFTRDGKEVWAVVRGENYVSVIDAKTFKEKRRIETAPGPGMVLFTPDGGRAFVVSSFTPEVVVIDTRSYRIVKRIPVVSPFSPFLQFTPDGKEVWMGHKDVGKVTRIDVKSMRVTGVIDTGFITNHLGFARTSRGTLAYVAVGGENVVKVYSTDGEAKLLDTIATGALPHGVWPSDDSERMYVGLENGDAVQVIDTASDKVVATVPIGQAPQALVYVSNAVPSGAGTGNLKPLTNAVPVNIPLMPDSGDAKGFVVARNFGVVDALELFLYKLKPETVYSIYVGDQKVPVASFKTNPMGMANGTAIGEIREVTRLQSEANPKTASIVVIEGDGPMDAAKVVLRSPM</sequence>
<feature type="domain" description="YNCE-like beta-propeller" evidence="3">
    <location>
        <begin position="138"/>
        <end position="323"/>
    </location>
</feature>
<dbReference type="SUPFAM" id="SSF50974">
    <property type="entry name" value="Nitrous oxide reductase, N-terminal domain"/>
    <property type="match status" value="1"/>
</dbReference>
<feature type="signal peptide" evidence="2">
    <location>
        <begin position="1"/>
        <end position="27"/>
    </location>
</feature>
<protein>
    <submittedName>
        <fullName evidence="4">40-residue YVTN family beta-propeller repeat-containing protein</fullName>
    </submittedName>
</protein>
<gene>
    <name evidence="4" type="ORF">SAMN05421875_12431</name>
</gene>
<dbReference type="Gene3D" id="2.130.10.10">
    <property type="entry name" value="YVTN repeat-like/Quinoprotein amine dehydrogenase"/>
    <property type="match status" value="2"/>
</dbReference>
<proteinExistence type="predicted"/>
<evidence type="ECO:0000313" key="5">
    <source>
        <dbReference type="Proteomes" id="UP000199002"/>
    </source>
</evidence>
<dbReference type="NCBIfam" id="TIGR02276">
    <property type="entry name" value="beta_rpt_yvtn"/>
    <property type="match status" value="1"/>
</dbReference>
<dbReference type="PANTHER" id="PTHR47197">
    <property type="entry name" value="PROTEIN NIRF"/>
    <property type="match status" value="1"/>
</dbReference>
<accession>A0A1H4DD76</accession>
<evidence type="ECO:0000256" key="1">
    <source>
        <dbReference type="ARBA" id="ARBA00022729"/>
    </source>
</evidence>
<name>A0A1H4DD76_9BURK</name>
<keyword evidence="1 2" id="KW-0732">Signal</keyword>
<dbReference type="InterPro" id="IPR015943">
    <property type="entry name" value="WD40/YVTN_repeat-like_dom_sf"/>
</dbReference>